<keyword evidence="4" id="KW-0472">Membrane</keyword>
<dbReference type="InterPro" id="IPR036116">
    <property type="entry name" value="FN3_sf"/>
</dbReference>
<keyword evidence="1" id="KW-0378">Hydrolase</keyword>
<feature type="compositionally biased region" description="Gly residues" evidence="3">
    <location>
        <begin position="396"/>
        <end position="413"/>
    </location>
</feature>
<keyword evidence="1" id="KW-0326">Glycosidase</keyword>
<sequence length="719" mass="74213">MNGDRSSARTTGPRGLFRFFRRDRLTGQIAAGLVGVLAVGALVYGVGTASARYRLSDVGAWLSASGKGLVVHANGLAGKVDGKAPVVPQMRGHRITVVQDGTTVLLVDENTGVVSRIDPSQLKITKSRQAGGPGMQVLSGAGAAYTVDLVKGAVQQIDPVSLAPLGSPATLTAPLGQAGIDADGALWVPVPQTGHVVPFKAGRQGEPVAAGKAGDRLALTMAAGRPVITDSTSATALVVRPEGTQRINLPAPVARAANGVKVPAVADGQIVPMLGAGGSLYLLDIGVGRVDSVALRVPEHAFEPPNVLGQRVYLPDRTSGRLLVFNTERNAWERPVTATRPGGAIEMLVRDHMLWVNDPDGPIALAFGPDGGVKRVKKYEDKVPGSARRPLPVQAGPGGGQGNRNGGGGGTGGSNTVTPPPGRPAKPPVKKDPTAPDPPTPAASGDNGSIKVRFTAAAQPQGVYPVTRFVLLGRDGRPVAGASPAQFPGSGQGGTFSVGGLTCDTTTHIYKVAAEYKGKNGKPAYSESGEVGATACTAPGPPTGLTATPVNHGADLRWSPSSGFDVTYDITWNGGSASTKATSHQVRNLANARTHELNVTARNGAGSSTAVSTSADLNPDAHARPYPGHNNDSTSTYLHTGPGTSTPRNGQFPKGFTDQVTVYCQQRGDTVKDENDPSLVSNVWDKIEYDGQTRWVSDLYVNTPGSNSGTFSSSLWECT</sequence>
<dbReference type="GO" id="GO:0000272">
    <property type="term" value="P:polysaccharide catabolic process"/>
    <property type="evidence" value="ECO:0007669"/>
    <property type="project" value="UniProtKB-KW"/>
</dbReference>
<evidence type="ECO:0000259" key="6">
    <source>
        <dbReference type="SMART" id="SM00287"/>
    </source>
</evidence>
<keyword evidence="4" id="KW-1133">Transmembrane helix</keyword>
<evidence type="ECO:0000256" key="1">
    <source>
        <dbReference type="ARBA" id="ARBA00023295"/>
    </source>
</evidence>
<feature type="region of interest" description="Disordered" evidence="3">
    <location>
        <begin position="381"/>
        <end position="448"/>
    </location>
</feature>
<keyword evidence="4" id="KW-0812">Transmembrane</keyword>
<dbReference type="Gene3D" id="2.60.40.10">
    <property type="entry name" value="Immunoglobulins"/>
    <property type="match status" value="1"/>
</dbReference>
<feature type="domain" description="Fibronectin type-III" evidence="5">
    <location>
        <begin position="539"/>
        <end position="608"/>
    </location>
</feature>
<evidence type="ECO:0000313" key="7">
    <source>
        <dbReference type="EMBL" id="SNS43986.1"/>
    </source>
</evidence>
<feature type="transmembrane region" description="Helical" evidence="4">
    <location>
        <begin position="25"/>
        <end position="46"/>
    </location>
</feature>
<evidence type="ECO:0000256" key="4">
    <source>
        <dbReference type="SAM" id="Phobius"/>
    </source>
</evidence>
<dbReference type="EMBL" id="FZNP01000017">
    <property type="protein sequence ID" value="SNS43986.1"/>
    <property type="molecule type" value="Genomic_DNA"/>
</dbReference>
<dbReference type="SUPFAM" id="SSF49265">
    <property type="entry name" value="Fibronectin type III"/>
    <property type="match status" value="1"/>
</dbReference>
<feature type="compositionally biased region" description="Pro residues" evidence="3">
    <location>
        <begin position="418"/>
        <end position="427"/>
    </location>
</feature>
<evidence type="ECO:0000259" key="5">
    <source>
        <dbReference type="SMART" id="SM00060"/>
    </source>
</evidence>
<evidence type="ECO:0000256" key="3">
    <source>
        <dbReference type="SAM" id="MobiDB-lite"/>
    </source>
</evidence>
<dbReference type="InterPro" id="IPR003646">
    <property type="entry name" value="SH3-like_bac-type"/>
</dbReference>
<organism evidence="7 8">
    <name type="scientific">Actinomadura mexicana</name>
    <dbReference type="NCBI Taxonomy" id="134959"/>
    <lineage>
        <taxon>Bacteria</taxon>
        <taxon>Bacillati</taxon>
        <taxon>Actinomycetota</taxon>
        <taxon>Actinomycetes</taxon>
        <taxon>Streptosporangiales</taxon>
        <taxon>Thermomonosporaceae</taxon>
        <taxon>Actinomadura</taxon>
    </lineage>
</organism>
<protein>
    <recommendedName>
        <fullName evidence="9">Fibronectin type III domain-containing protein</fullName>
    </recommendedName>
</protein>
<feature type="domain" description="Fibronectin type-III" evidence="5">
    <location>
        <begin position="433"/>
        <end position="523"/>
    </location>
</feature>
<accession>A0A239EH63</accession>
<feature type="domain" description="SH3b" evidence="6">
    <location>
        <begin position="625"/>
        <end position="704"/>
    </location>
</feature>
<name>A0A239EH63_9ACTN</name>
<evidence type="ECO:0000256" key="2">
    <source>
        <dbReference type="ARBA" id="ARBA00023326"/>
    </source>
</evidence>
<dbReference type="CDD" id="cd00063">
    <property type="entry name" value="FN3"/>
    <property type="match status" value="1"/>
</dbReference>
<proteinExistence type="predicted"/>
<feature type="compositionally biased region" description="Polar residues" evidence="3">
    <location>
        <begin position="630"/>
        <end position="649"/>
    </location>
</feature>
<evidence type="ECO:0000313" key="8">
    <source>
        <dbReference type="Proteomes" id="UP000198420"/>
    </source>
</evidence>
<dbReference type="InterPro" id="IPR003961">
    <property type="entry name" value="FN3_dom"/>
</dbReference>
<dbReference type="SUPFAM" id="SSF75011">
    <property type="entry name" value="3-carboxy-cis,cis-mucoante lactonizing enzyme"/>
    <property type="match status" value="1"/>
</dbReference>
<gene>
    <name evidence="7" type="ORF">SAMN06265355_11781</name>
</gene>
<dbReference type="GO" id="GO:0016798">
    <property type="term" value="F:hydrolase activity, acting on glycosyl bonds"/>
    <property type="evidence" value="ECO:0007669"/>
    <property type="project" value="UniProtKB-KW"/>
</dbReference>
<reference evidence="8" key="1">
    <citation type="submission" date="2017-06" db="EMBL/GenBank/DDBJ databases">
        <authorList>
            <person name="Varghese N."/>
            <person name="Submissions S."/>
        </authorList>
    </citation>
    <scope>NUCLEOTIDE SEQUENCE [LARGE SCALE GENOMIC DNA]</scope>
    <source>
        <strain evidence="8">DSM 44485</strain>
    </source>
</reference>
<keyword evidence="2" id="KW-0119">Carbohydrate metabolism</keyword>
<feature type="region of interest" description="Disordered" evidence="3">
    <location>
        <begin position="600"/>
        <end position="654"/>
    </location>
</feature>
<keyword evidence="8" id="KW-1185">Reference proteome</keyword>
<keyword evidence="2" id="KW-0624">Polysaccharide degradation</keyword>
<dbReference type="AlphaFoldDB" id="A0A239EH63"/>
<dbReference type="OrthoDB" id="3372012at2"/>
<dbReference type="SMART" id="SM00060">
    <property type="entry name" value="FN3"/>
    <property type="match status" value="2"/>
</dbReference>
<dbReference type="SMART" id="SM00287">
    <property type="entry name" value="SH3b"/>
    <property type="match status" value="1"/>
</dbReference>
<dbReference type="Proteomes" id="UP000198420">
    <property type="component" value="Unassembled WGS sequence"/>
</dbReference>
<evidence type="ECO:0008006" key="9">
    <source>
        <dbReference type="Google" id="ProtNLM"/>
    </source>
</evidence>
<dbReference type="InterPro" id="IPR013783">
    <property type="entry name" value="Ig-like_fold"/>
</dbReference>
<feature type="compositionally biased region" description="Low complexity" evidence="3">
    <location>
        <begin position="604"/>
        <end position="615"/>
    </location>
</feature>
<dbReference type="RefSeq" id="WP_089315807.1">
    <property type="nucleotide sequence ID" value="NZ_FZNP01000017.1"/>
</dbReference>
<dbReference type="Gene3D" id="2.30.30.40">
    <property type="entry name" value="SH3 Domains"/>
    <property type="match status" value="1"/>
</dbReference>